<gene>
    <name evidence="1" type="ORF">CGI_10002031</name>
</gene>
<reference evidence="1" key="1">
    <citation type="journal article" date="2012" name="Nature">
        <title>The oyster genome reveals stress adaptation and complexity of shell formation.</title>
        <authorList>
            <person name="Zhang G."/>
            <person name="Fang X."/>
            <person name="Guo X."/>
            <person name="Li L."/>
            <person name="Luo R."/>
            <person name="Xu F."/>
            <person name="Yang P."/>
            <person name="Zhang L."/>
            <person name="Wang X."/>
            <person name="Qi H."/>
            <person name="Xiong Z."/>
            <person name="Que H."/>
            <person name="Xie Y."/>
            <person name="Holland P.W."/>
            <person name="Paps J."/>
            <person name="Zhu Y."/>
            <person name="Wu F."/>
            <person name="Chen Y."/>
            <person name="Wang J."/>
            <person name="Peng C."/>
            <person name="Meng J."/>
            <person name="Yang L."/>
            <person name="Liu J."/>
            <person name="Wen B."/>
            <person name="Zhang N."/>
            <person name="Huang Z."/>
            <person name="Zhu Q."/>
            <person name="Feng Y."/>
            <person name="Mount A."/>
            <person name="Hedgecock D."/>
            <person name="Xu Z."/>
            <person name="Liu Y."/>
            <person name="Domazet-Loso T."/>
            <person name="Du Y."/>
            <person name="Sun X."/>
            <person name="Zhang S."/>
            <person name="Liu B."/>
            <person name="Cheng P."/>
            <person name="Jiang X."/>
            <person name="Li J."/>
            <person name="Fan D."/>
            <person name="Wang W."/>
            <person name="Fu W."/>
            <person name="Wang T."/>
            <person name="Wang B."/>
            <person name="Zhang J."/>
            <person name="Peng Z."/>
            <person name="Li Y."/>
            <person name="Li N."/>
            <person name="Wang J."/>
            <person name="Chen M."/>
            <person name="He Y."/>
            <person name="Tan F."/>
            <person name="Song X."/>
            <person name="Zheng Q."/>
            <person name="Huang R."/>
            <person name="Yang H."/>
            <person name="Du X."/>
            <person name="Chen L."/>
            <person name="Yang M."/>
            <person name="Gaffney P.M."/>
            <person name="Wang S."/>
            <person name="Luo L."/>
            <person name="She Z."/>
            <person name="Ming Y."/>
            <person name="Huang W."/>
            <person name="Zhang S."/>
            <person name="Huang B."/>
            <person name="Zhang Y."/>
            <person name="Qu T."/>
            <person name="Ni P."/>
            <person name="Miao G."/>
            <person name="Wang J."/>
            <person name="Wang Q."/>
            <person name="Steinberg C.E."/>
            <person name="Wang H."/>
            <person name="Li N."/>
            <person name="Qian L."/>
            <person name="Zhang G."/>
            <person name="Li Y."/>
            <person name="Yang H."/>
            <person name="Liu X."/>
            <person name="Wang J."/>
            <person name="Yin Y."/>
            <person name="Wang J."/>
        </authorList>
    </citation>
    <scope>NUCLEOTIDE SEQUENCE [LARGE SCALE GENOMIC DNA]</scope>
    <source>
        <strain evidence="1">05x7-T-G4-1.051#20</strain>
    </source>
</reference>
<dbReference type="AlphaFoldDB" id="K1QLS8"/>
<dbReference type="HOGENOM" id="CLU_1887743_0_0_1"/>
<evidence type="ECO:0000313" key="1">
    <source>
        <dbReference type="EMBL" id="EKC22561.1"/>
    </source>
</evidence>
<protein>
    <submittedName>
        <fullName evidence="1">Uncharacterized protein</fullName>
    </submittedName>
</protein>
<accession>K1QLS8</accession>
<dbReference type="InParanoid" id="K1QLS8"/>
<sequence length="135" mass="15071">MKIFCRIYDIRAGWDSIVQGKTVSVKDKLCHSSSECAKDSCCRDETGRLVDPSGLFDHVGPITDVLNGTCVPLHAQFDENCGEFCPCDLSQGLVCYRTVTDNEFSPSVCRPKDVVSKWTNEFLDCWNDPKCVLPL</sequence>
<dbReference type="EMBL" id="JH817456">
    <property type="protein sequence ID" value="EKC22561.1"/>
    <property type="molecule type" value="Genomic_DNA"/>
</dbReference>
<name>K1QLS8_MAGGI</name>
<proteinExistence type="predicted"/>
<organism evidence="1">
    <name type="scientific">Magallana gigas</name>
    <name type="common">Pacific oyster</name>
    <name type="synonym">Crassostrea gigas</name>
    <dbReference type="NCBI Taxonomy" id="29159"/>
    <lineage>
        <taxon>Eukaryota</taxon>
        <taxon>Metazoa</taxon>
        <taxon>Spiralia</taxon>
        <taxon>Lophotrochozoa</taxon>
        <taxon>Mollusca</taxon>
        <taxon>Bivalvia</taxon>
        <taxon>Autobranchia</taxon>
        <taxon>Pteriomorphia</taxon>
        <taxon>Ostreida</taxon>
        <taxon>Ostreoidea</taxon>
        <taxon>Ostreidae</taxon>
        <taxon>Magallana</taxon>
    </lineage>
</organism>